<keyword evidence="2" id="KW-1003">Cell membrane</keyword>
<comment type="subcellular location">
    <subcellularLocation>
        <location evidence="1">Cell membrane</location>
        <topology evidence="1">Multi-pass membrane protein</topology>
    </subcellularLocation>
</comment>
<dbReference type="InterPro" id="IPR001851">
    <property type="entry name" value="ABC_transp_permease"/>
</dbReference>
<evidence type="ECO:0000256" key="6">
    <source>
        <dbReference type="SAM" id="MobiDB-lite"/>
    </source>
</evidence>
<evidence type="ECO:0000256" key="1">
    <source>
        <dbReference type="ARBA" id="ARBA00004651"/>
    </source>
</evidence>
<sequence>MSGDRSGDTNEAVPDGGTVTEEAAGGSGGSALAGLRERDDFVVIATAAALVVFPFLLIDVLGVVGEVIGISIGGYTGLPSLVLIYGIIVIGFNLLLGYTGLLSFGHAAFFGSAAYSAALFSQVVPSPILMVIAGTIVATLLAWPIGFVSIRRSGVYFAVLTLTFGQALYFWALGPGAWLTGGDNGFSGIEAHGLFVGVIPLDAQLIPVFDSYTVMYAFTSVVMLAALWVGNRIINSPYGLIFEALGENEERVEFVGLNVFRYKLMAFIISAVFAGVGGAMFVIHEQYIHPTTGLYWIQSGDFVIMTVLGGTGSLIGPVFGALVFEYVANVISGVSLPMIGSIGSLWRFVLGAVFVFIVWVFPRGIYGAFADLAAMVNGRGGGDGDKPAAADGGERE</sequence>
<dbReference type="EMBL" id="CP081958">
    <property type="protein sequence ID" value="QZP36763.1"/>
    <property type="molecule type" value="Genomic_DNA"/>
</dbReference>
<dbReference type="GO" id="GO:0015658">
    <property type="term" value="F:branched-chain amino acid transmembrane transporter activity"/>
    <property type="evidence" value="ECO:0007669"/>
    <property type="project" value="InterPro"/>
</dbReference>
<gene>
    <name evidence="8" type="ORF">K6T50_10660</name>
</gene>
<feature type="transmembrane region" description="Helical" evidence="7">
    <location>
        <begin position="124"/>
        <end position="143"/>
    </location>
</feature>
<dbReference type="Proteomes" id="UP000826254">
    <property type="component" value="Chromosome"/>
</dbReference>
<feature type="transmembrane region" description="Helical" evidence="7">
    <location>
        <begin position="264"/>
        <end position="283"/>
    </location>
</feature>
<dbReference type="InterPro" id="IPR043428">
    <property type="entry name" value="LivM-like"/>
</dbReference>
<feature type="transmembrane region" description="Helical" evidence="7">
    <location>
        <begin position="95"/>
        <end position="118"/>
    </location>
</feature>
<reference evidence="8 9" key="1">
    <citation type="journal article" date="2021" name="Int. J. Syst. Evol. Microbiol.">
        <title>Halobaculum halophilum sp. nov. and Halobaculum salinum sp. nov., isolated from salt lake and saline soil.</title>
        <authorList>
            <person name="Cui H.L."/>
            <person name="Shi X.W."/>
            <person name="Yin X.M."/>
            <person name="Yang X.Y."/>
            <person name="Hou J."/>
            <person name="Zhu L."/>
        </authorList>
    </citation>
    <scope>NUCLEOTIDE SEQUENCE [LARGE SCALE GENOMIC DNA]</scope>
    <source>
        <strain evidence="8 9">NBRC 109044</strain>
    </source>
</reference>
<protein>
    <submittedName>
        <fullName evidence="8">Branched-chain amino acid ABC transporter permease</fullName>
    </submittedName>
</protein>
<evidence type="ECO:0000256" key="7">
    <source>
        <dbReference type="SAM" id="Phobius"/>
    </source>
</evidence>
<accession>A0A8T8WAH3</accession>
<feature type="transmembrane region" description="Helical" evidence="7">
    <location>
        <begin position="67"/>
        <end position="88"/>
    </location>
</feature>
<dbReference type="PANTHER" id="PTHR30482:SF17">
    <property type="entry name" value="ABC TRANSPORTER ATP-BINDING PROTEIN"/>
    <property type="match status" value="1"/>
</dbReference>
<evidence type="ECO:0000256" key="4">
    <source>
        <dbReference type="ARBA" id="ARBA00022989"/>
    </source>
</evidence>
<dbReference type="RefSeq" id="WP_222606581.1">
    <property type="nucleotide sequence ID" value="NZ_CP081958.1"/>
</dbReference>
<dbReference type="Pfam" id="PF02653">
    <property type="entry name" value="BPD_transp_2"/>
    <property type="match status" value="1"/>
</dbReference>
<feature type="transmembrane region" description="Helical" evidence="7">
    <location>
        <begin position="303"/>
        <end position="324"/>
    </location>
</feature>
<keyword evidence="4 7" id="KW-1133">Transmembrane helix</keyword>
<name>A0A8T8WAH3_9EURY</name>
<dbReference type="KEGG" id="hmp:K6T50_10660"/>
<keyword evidence="9" id="KW-1185">Reference proteome</keyword>
<feature type="transmembrane region" description="Helical" evidence="7">
    <location>
        <begin position="41"/>
        <end position="61"/>
    </location>
</feature>
<evidence type="ECO:0000256" key="3">
    <source>
        <dbReference type="ARBA" id="ARBA00022692"/>
    </source>
</evidence>
<dbReference type="GO" id="GO:0005886">
    <property type="term" value="C:plasma membrane"/>
    <property type="evidence" value="ECO:0007669"/>
    <property type="project" value="UniProtKB-SubCell"/>
</dbReference>
<evidence type="ECO:0000313" key="8">
    <source>
        <dbReference type="EMBL" id="QZP36763.1"/>
    </source>
</evidence>
<evidence type="ECO:0000313" key="9">
    <source>
        <dbReference type="Proteomes" id="UP000826254"/>
    </source>
</evidence>
<dbReference type="PANTHER" id="PTHR30482">
    <property type="entry name" value="HIGH-AFFINITY BRANCHED-CHAIN AMINO ACID TRANSPORT SYSTEM PERMEASE"/>
    <property type="match status" value="1"/>
</dbReference>
<keyword evidence="3 7" id="KW-0812">Transmembrane</keyword>
<evidence type="ECO:0000256" key="5">
    <source>
        <dbReference type="ARBA" id="ARBA00023136"/>
    </source>
</evidence>
<proteinExistence type="predicted"/>
<feature type="transmembrane region" description="Helical" evidence="7">
    <location>
        <begin position="211"/>
        <end position="230"/>
    </location>
</feature>
<organism evidence="8 9">
    <name type="scientific">Halobaculum magnesiiphilum</name>
    <dbReference type="NCBI Taxonomy" id="1017351"/>
    <lineage>
        <taxon>Archaea</taxon>
        <taxon>Methanobacteriati</taxon>
        <taxon>Methanobacteriota</taxon>
        <taxon>Stenosarchaea group</taxon>
        <taxon>Halobacteria</taxon>
        <taxon>Halobacteriales</taxon>
        <taxon>Haloferacaceae</taxon>
        <taxon>Halobaculum</taxon>
    </lineage>
</organism>
<dbReference type="CDD" id="cd06581">
    <property type="entry name" value="TM_PBP1_LivM_like"/>
    <property type="match status" value="1"/>
</dbReference>
<feature type="transmembrane region" description="Helical" evidence="7">
    <location>
        <begin position="345"/>
        <end position="362"/>
    </location>
</feature>
<dbReference type="AlphaFoldDB" id="A0A8T8WAH3"/>
<keyword evidence="5 7" id="KW-0472">Membrane</keyword>
<feature type="transmembrane region" description="Helical" evidence="7">
    <location>
        <begin position="155"/>
        <end position="174"/>
    </location>
</feature>
<dbReference type="GeneID" id="67178608"/>
<evidence type="ECO:0000256" key="2">
    <source>
        <dbReference type="ARBA" id="ARBA00022475"/>
    </source>
</evidence>
<feature type="region of interest" description="Disordered" evidence="6">
    <location>
        <begin position="1"/>
        <end position="27"/>
    </location>
</feature>